<name>A0ABR5DMF9_9FLAO</name>
<feature type="domain" description="GSCFA" evidence="1">
    <location>
        <begin position="21"/>
        <end position="281"/>
    </location>
</feature>
<evidence type="ECO:0000313" key="3">
    <source>
        <dbReference type="Proteomes" id="UP000033497"/>
    </source>
</evidence>
<protein>
    <submittedName>
        <fullName evidence="2">GSCFA domain-containing protein</fullName>
    </submittedName>
</protein>
<evidence type="ECO:0000259" key="1">
    <source>
        <dbReference type="Pfam" id="PF08885"/>
    </source>
</evidence>
<proteinExistence type="predicted"/>
<dbReference type="Proteomes" id="UP000033497">
    <property type="component" value="Unassembled WGS sequence"/>
</dbReference>
<dbReference type="EMBL" id="JSVU01000001">
    <property type="protein sequence ID" value="KJJ39958.1"/>
    <property type="molecule type" value="Genomic_DNA"/>
</dbReference>
<reference evidence="2 3" key="1">
    <citation type="submission" date="2014-10" db="EMBL/GenBank/DDBJ databases">
        <title>Genome sequencing of Vitellibacter vladivostokensis KMM 3516.</title>
        <authorList>
            <person name="Thevarajoo S."/>
            <person name="Selvaratnam C."/>
            <person name="Goh K.M."/>
            <person name="Chong C.S."/>
        </authorList>
    </citation>
    <scope>NUCLEOTIDE SEQUENCE [LARGE SCALE GENOMIC DNA]</scope>
    <source>
        <strain evidence="2 3">KMM 3516</strain>
    </source>
</reference>
<dbReference type="RefSeq" id="WP_045079171.1">
    <property type="nucleotide sequence ID" value="NZ_JSVU01000001.1"/>
</dbReference>
<dbReference type="Pfam" id="PF08885">
    <property type="entry name" value="GSCFA"/>
    <property type="match status" value="1"/>
</dbReference>
<sequence length="339" mass="39046">MKLQTEIPLNPEENQIDYSSKILLMGSCFSENIGRKFDYFKFQNLQNTFGVIFNPVSIEKLIVRAIDDVSFSEKDIFQHNEVWKCFEAHSELSALDKNEFLGNLNSALQNLREALFSATHIIFTFGTSWVYRTVDASAPLSDRASAPLSTGEIVANCHKLPQQNFQKELLSIEEISKSLQTIFDKISTINPAATIINTVSPVRHIKDGFAENSLSKAHLISAIHHFLNLKSAPDSFRDLNRKSFYFPAFEIMMDELRDYRFYAEDLLHPNKTAIELIWQKFSRVWIASETETLQKEITAVQSGLNHRPFNPNSAEHLQFSEKLQLKIREIQKRFPHIQF</sequence>
<keyword evidence="3" id="KW-1185">Reference proteome</keyword>
<organism evidence="2 3">
    <name type="scientific">Aequorivita vladivostokensis</name>
    <dbReference type="NCBI Taxonomy" id="171194"/>
    <lineage>
        <taxon>Bacteria</taxon>
        <taxon>Pseudomonadati</taxon>
        <taxon>Bacteroidota</taxon>
        <taxon>Flavobacteriia</taxon>
        <taxon>Flavobacteriales</taxon>
        <taxon>Flavobacteriaceae</taxon>
        <taxon>Aequorivita</taxon>
    </lineage>
</organism>
<accession>A0ABR5DMF9</accession>
<gene>
    <name evidence="2" type="ORF">MB09_02020</name>
</gene>
<dbReference type="InterPro" id="IPR014982">
    <property type="entry name" value="GSCFA"/>
</dbReference>
<evidence type="ECO:0000313" key="2">
    <source>
        <dbReference type="EMBL" id="KJJ39958.1"/>
    </source>
</evidence>
<comment type="caution">
    <text evidence="2">The sequence shown here is derived from an EMBL/GenBank/DDBJ whole genome shotgun (WGS) entry which is preliminary data.</text>
</comment>